<dbReference type="SMART" id="SM00174">
    <property type="entry name" value="RHO"/>
    <property type="match status" value="1"/>
</dbReference>
<evidence type="ECO:0000256" key="5">
    <source>
        <dbReference type="ARBA" id="ARBA00022727"/>
    </source>
</evidence>
<dbReference type="FunFam" id="3.40.50.2020:FF:000005">
    <property type="entry name" value="Ribose-phosphate pyrophosphokinase 1"/>
    <property type="match status" value="1"/>
</dbReference>
<dbReference type="EMBL" id="CVQI01018113">
    <property type="protein sequence ID" value="CRK25664.1"/>
    <property type="molecule type" value="Genomic_DNA"/>
</dbReference>
<evidence type="ECO:0000256" key="6">
    <source>
        <dbReference type="ARBA" id="ARBA00022741"/>
    </source>
</evidence>
<feature type="region of interest" description="Disordered" evidence="12">
    <location>
        <begin position="285"/>
        <end position="322"/>
    </location>
</feature>
<dbReference type="PANTHER" id="PTHR10210">
    <property type="entry name" value="RIBOSE-PHOSPHATE DIPHOSPHOKINASE FAMILY MEMBER"/>
    <property type="match status" value="1"/>
</dbReference>
<dbReference type="Pfam" id="PF00156">
    <property type="entry name" value="Pribosyltran"/>
    <property type="match status" value="1"/>
</dbReference>
<dbReference type="AlphaFoldDB" id="A0A0G4LUL1"/>
<reference evidence="15" key="1">
    <citation type="submission" date="2015-05" db="EMBL/GenBank/DDBJ databases">
        <authorList>
            <person name="Fogelqvist Johan"/>
        </authorList>
    </citation>
    <scope>NUCLEOTIDE SEQUENCE [LARGE SCALE GENOMIC DNA]</scope>
</reference>
<organism evidence="14 15">
    <name type="scientific">Verticillium longisporum</name>
    <name type="common">Verticillium dahliae var. longisporum</name>
    <dbReference type="NCBI Taxonomy" id="100787"/>
    <lineage>
        <taxon>Eukaryota</taxon>
        <taxon>Fungi</taxon>
        <taxon>Dikarya</taxon>
        <taxon>Ascomycota</taxon>
        <taxon>Pezizomycotina</taxon>
        <taxon>Sordariomycetes</taxon>
        <taxon>Hypocreomycetidae</taxon>
        <taxon>Glomerellales</taxon>
        <taxon>Plectosphaerellaceae</taxon>
        <taxon>Verticillium</taxon>
    </lineage>
</organism>
<name>A0A0G4LUL1_VERLO</name>
<dbReference type="SUPFAM" id="SSF52540">
    <property type="entry name" value="P-loop containing nucleoside triphosphate hydrolases"/>
    <property type="match status" value="1"/>
</dbReference>
<evidence type="ECO:0000313" key="14">
    <source>
        <dbReference type="EMBL" id="CRK25664.1"/>
    </source>
</evidence>
<dbReference type="GO" id="GO:0006015">
    <property type="term" value="P:5-phosphoribose 1-diphosphate biosynthetic process"/>
    <property type="evidence" value="ECO:0007669"/>
    <property type="project" value="TreeGrafter"/>
</dbReference>
<dbReference type="GO" id="GO:0004749">
    <property type="term" value="F:ribose phosphate diphosphokinase activity"/>
    <property type="evidence" value="ECO:0007669"/>
    <property type="project" value="UniProtKB-EC"/>
</dbReference>
<evidence type="ECO:0000256" key="9">
    <source>
        <dbReference type="ARBA" id="ARBA00022842"/>
    </source>
</evidence>
<evidence type="ECO:0000256" key="10">
    <source>
        <dbReference type="ARBA" id="ARBA00049535"/>
    </source>
</evidence>
<evidence type="ECO:0000256" key="1">
    <source>
        <dbReference type="ARBA" id="ARBA00006478"/>
    </source>
</evidence>
<accession>A0A0G4LUL1</accession>
<dbReference type="GO" id="GO:0005525">
    <property type="term" value="F:GTP binding"/>
    <property type="evidence" value="ECO:0007669"/>
    <property type="project" value="InterPro"/>
</dbReference>
<dbReference type="Proteomes" id="UP000045706">
    <property type="component" value="Unassembled WGS sequence"/>
</dbReference>
<evidence type="ECO:0000256" key="7">
    <source>
        <dbReference type="ARBA" id="ARBA00022777"/>
    </source>
</evidence>
<dbReference type="GO" id="GO:0003924">
    <property type="term" value="F:GTPase activity"/>
    <property type="evidence" value="ECO:0007669"/>
    <property type="project" value="InterPro"/>
</dbReference>
<comment type="catalytic activity">
    <reaction evidence="10">
        <text>D-ribose 5-phosphate + ATP = 5-phospho-alpha-D-ribose 1-diphosphate + AMP + H(+)</text>
        <dbReference type="Rhea" id="RHEA:15609"/>
        <dbReference type="ChEBI" id="CHEBI:15378"/>
        <dbReference type="ChEBI" id="CHEBI:30616"/>
        <dbReference type="ChEBI" id="CHEBI:58017"/>
        <dbReference type="ChEBI" id="CHEBI:78346"/>
        <dbReference type="ChEBI" id="CHEBI:456215"/>
        <dbReference type="EC" id="2.7.6.1"/>
    </reaction>
</comment>
<dbReference type="GO" id="GO:0006164">
    <property type="term" value="P:purine nucleotide biosynthetic process"/>
    <property type="evidence" value="ECO:0007669"/>
    <property type="project" value="TreeGrafter"/>
</dbReference>
<dbReference type="EC" id="2.7.6.1" evidence="2"/>
<keyword evidence="3" id="KW-0808">Transferase</keyword>
<dbReference type="Gene3D" id="3.40.50.300">
    <property type="entry name" value="P-loop containing nucleotide triphosphate hydrolases"/>
    <property type="match status" value="1"/>
</dbReference>
<dbReference type="CDD" id="cd06223">
    <property type="entry name" value="PRTases_typeI"/>
    <property type="match status" value="1"/>
</dbReference>
<dbReference type="InterPro" id="IPR001806">
    <property type="entry name" value="Small_GTPase"/>
</dbReference>
<keyword evidence="9" id="KW-0460">Magnesium</keyword>
<keyword evidence="6" id="KW-0547">Nucleotide-binding</keyword>
<evidence type="ECO:0000256" key="12">
    <source>
        <dbReference type="SAM" id="MobiDB-lite"/>
    </source>
</evidence>
<evidence type="ECO:0000256" key="2">
    <source>
        <dbReference type="ARBA" id="ARBA00013247"/>
    </source>
</evidence>
<keyword evidence="7" id="KW-0418">Kinase</keyword>
<dbReference type="GO" id="GO:0016301">
    <property type="term" value="F:kinase activity"/>
    <property type="evidence" value="ECO:0007669"/>
    <property type="project" value="UniProtKB-KW"/>
</dbReference>
<feature type="region of interest" description="Disordered" evidence="12">
    <location>
        <begin position="244"/>
        <end position="263"/>
    </location>
</feature>
<sequence>MQTMAMKKTQDEMDTETVTILLVGDEKCGKTSFLSPDSWKLLDPDVVVICYDISQRLSLINTRRVWLREVKMAFQRIDNLPILVLGLKRDLRSETEPNGIILPQEAYAQAQEMRVDRYMECSAVTGELLKPAFEDICSTAVKTTSAAGGQSEGGCTLMRESSENLGDNVDNLSLLVLVEAIFHVLDDGVESGGRGRAQVEDHNHLALGELVGVQALDQLLDAVLAPDVPYNKIGAPLKMPENPQNGGYTFESVPATPGPGISRTQTLSSGIEGLDSKLARTKLAENNLNGYSRNGDPKTPGRYQQEGSLSSQPSFTTHDQGNNQSALANFKVKPGYKQWVAQAGTLVADLLTCAGADHVTSPWRNVANDAQITMDLHDPQYQGFFDVPVDNLYGKPLLKKYIQQNIPNYREAVIISPDAGGAKRATAVADELDMGFALIHKERRPTKYSEQRNASMMLVGDVKDRTCILIDDLVDTGNTITRAAKLLKKEGATSITALLTHGIFSGDAIARINASAYNEILWIWKVHWKGFCLDSHAQTLLRQTKAALSHTGGVL</sequence>
<dbReference type="PANTHER" id="PTHR10210:SF36">
    <property type="entry name" value="RIBOSE-PHOSPHATE PYROPHOSPHOKINASE 5"/>
    <property type="match status" value="1"/>
</dbReference>
<dbReference type="InterPro" id="IPR005946">
    <property type="entry name" value="Rib-P_diPkinase"/>
</dbReference>
<dbReference type="GO" id="GO:0005737">
    <property type="term" value="C:cytoplasm"/>
    <property type="evidence" value="ECO:0007669"/>
    <property type="project" value="TreeGrafter"/>
</dbReference>
<dbReference type="GO" id="GO:0005524">
    <property type="term" value="F:ATP binding"/>
    <property type="evidence" value="ECO:0007669"/>
    <property type="project" value="UniProtKB-KW"/>
</dbReference>
<feature type="domain" description="Phosphoribosyltransferase" evidence="13">
    <location>
        <begin position="397"/>
        <end position="528"/>
    </location>
</feature>
<evidence type="ECO:0000256" key="4">
    <source>
        <dbReference type="ARBA" id="ARBA00022723"/>
    </source>
</evidence>
<dbReference type="SMART" id="SM00175">
    <property type="entry name" value="RAB"/>
    <property type="match status" value="1"/>
</dbReference>
<dbReference type="InterPro" id="IPR027417">
    <property type="entry name" value="P-loop_NTPase"/>
</dbReference>
<evidence type="ECO:0000259" key="13">
    <source>
        <dbReference type="Pfam" id="PF00156"/>
    </source>
</evidence>
<gene>
    <name evidence="14" type="ORF">BN1723_013649</name>
</gene>
<dbReference type="PROSITE" id="PS51419">
    <property type="entry name" value="RAB"/>
    <property type="match status" value="1"/>
</dbReference>
<evidence type="ECO:0000256" key="3">
    <source>
        <dbReference type="ARBA" id="ARBA00022679"/>
    </source>
</evidence>
<dbReference type="GO" id="GO:0002189">
    <property type="term" value="C:ribose phosphate diphosphokinase complex"/>
    <property type="evidence" value="ECO:0007669"/>
    <property type="project" value="UniProtKB-ARBA"/>
</dbReference>
<dbReference type="InterPro" id="IPR029057">
    <property type="entry name" value="PRTase-like"/>
</dbReference>
<protein>
    <recommendedName>
        <fullName evidence="2">ribose-phosphate diphosphokinase</fullName>
        <ecNumber evidence="2">2.7.6.1</ecNumber>
    </recommendedName>
</protein>
<keyword evidence="8" id="KW-0067">ATP-binding</keyword>
<dbReference type="GO" id="GO:0000287">
    <property type="term" value="F:magnesium ion binding"/>
    <property type="evidence" value="ECO:0007669"/>
    <property type="project" value="InterPro"/>
</dbReference>
<evidence type="ECO:0000256" key="11">
    <source>
        <dbReference type="RuleBase" id="RU004324"/>
    </source>
</evidence>
<dbReference type="SUPFAM" id="SSF53271">
    <property type="entry name" value="PRTase-like"/>
    <property type="match status" value="1"/>
</dbReference>
<comment type="similarity">
    <text evidence="1 11">Belongs to the ribose-phosphate pyrophosphokinase family.</text>
</comment>
<evidence type="ECO:0000313" key="15">
    <source>
        <dbReference type="Proteomes" id="UP000045706"/>
    </source>
</evidence>
<feature type="compositionally biased region" description="Polar residues" evidence="12">
    <location>
        <begin position="305"/>
        <end position="322"/>
    </location>
</feature>
<keyword evidence="4" id="KW-0479">Metal-binding</keyword>
<dbReference type="NCBIfam" id="TIGR01251">
    <property type="entry name" value="ribP_PPkin"/>
    <property type="match status" value="1"/>
</dbReference>
<dbReference type="Pfam" id="PF00071">
    <property type="entry name" value="Ras"/>
    <property type="match status" value="1"/>
</dbReference>
<proteinExistence type="inferred from homology"/>
<evidence type="ECO:0000256" key="8">
    <source>
        <dbReference type="ARBA" id="ARBA00022840"/>
    </source>
</evidence>
<dbReference type="InterPro" id="IPR000836">
    <property type="entry name" value="PRTase_dom"/>
</dbReference>
<dbReference type="Gene3D" id="3.40.50.2020">
    <property type="match status" value="2"/>
</dbReference>
<keyword evidence="5 11" id="KW-0545">Nucleotide biosynthesis</keyword>